<dbReference type="RefSeq" id="WP_373655427.1">
    <property type="nucleotide sequence ID" value="NZ_JBGUAW010000004.1"/>
</dbReference>
<dbReference type="Pfam" id="PF13505">
    <property type="entry name" value="OMP_b-brl"/>
    <property type="match status" value="1"/>
</dbReference>
<dbReference type="Gene3D" id="2.40.160.20">
    <property type="match status" value="1"/>
</dbReference>
<comment type="caution">
    <text evidence="4">The sequence shown here is derived from an EMBL/GenBank/DDBJ whole genome shotgun (WGS) entry which is preliminary data.</text>
</comment>
<dbReference type="InterPro" id="IPR011250">
    <property type="entry name" value="OMP/PagP_B-barrel"/>
</dbReference>
<gene>
    <name evidence="4" type="ORF">ACERLL_07380</name>
</gene>
<dbReference type="EMBL" id="JBGUAW010000004">
    <property type="protein sequence ID" value="MFA9460646.1"/>
    <property type="molecule type" value="Genomic_DNA"/>
</dbReference>
<keyword evidence="5" id="KW-1185">Reference proteome</keyword>
<proteinExistence type="predicted"/>
<name>A0ABV4TVP3_9GAMM</name>
<feature type="chain" id="PRO_5046908760" evidence="2">
    <location>
        <begin position="25"/>
        <end position="189"/>
    </location>
</feature>
<dbReference type="Proteomes" id="UP001575181">
    <property type="component" value="Unassembled WGS sequence"/>
</dbReference>
<evidence type="ECO:0000256" key="1">
    <source>
        <dbReference type="ARBA" id="ARBA00022729"/>
    </source>
</evidence>
<evidence type="ECO:0000313" key="4">
    <source>
        <dbReference type="EMBL" id="MFA9460646.1"/>
    </source>
</evidence>
<evidence type="ECO:0000313" key="5">
    <source>
        <dbReference type="Proteomes" id="UP001575181"/>
    </source>
</evidence>
<organism evidence="4 5">
    <name type="scientific">Thiohalorhabdus methylotrophus</name>
    <dbReference type="NCBI Taxonomy" id="3242694"/>
    <lineage>
        <taxon>Bacteria</taxon>
        <taxon>Pseudomonadati</taxon>
        <taxon>Pseudomonadota</taxon>
        <taxon>Gammaproteobacteria</taxon>
        <taxon>Thiohalorhabdales</taxon>
        <taxon>Thiohalorhabdaceae</taxon>
        <taxon>Thiohalorhabdus</taxon>
    </lineage>
</organism>
<evidence type="ECO:0000259" key="3">
    <source>
        <dbReference type="Pfam" id="PF13505"/>
    </source>
</evidence>
<dbReference type="SUPFAM" id="SSF56925">
    <property type="entry name" value="OMPA-like"/>
    <property type="match status" value="1"/>
</dbReference>
<evidence type="ECO:0000256" key="2">
    <source>
        <dbReference type="SAM" id="SignalP"/>
    </source>
</evidence>
<feature type="signal peptide" evidence="2">
    <location>
        <begin position="1"/>
        <end position="24"/>
    </location>
</feature>
<accession>A0ABV4TVP3</accession>
<sequence>MPVRKMLLITGAAVLVGWPLAGQAGGQSGLYVGAGVGNARLEASADLPGGGEATVSGNDSAYKLILGYNFGWLPFLDLGLEGSYVDFGKASERVGGDKVTYEQTAFDGFGVAGVSFGPLGVFAKTGFITWNSEIDGPGFSRSDSSTDPAYGIGARIQVLSITGRLEYELFDLGGNKELEMTSLSALYTF</sequence>
<protein>
    <submittedName>
        <fullName evidence="4">Outer membrane beta-barrel protein</fullName>
    </submittedName>
</protein>
<dbReference type="InterPro" id="IPR027385">
    <property type="entry name" value="Beta-barrel_OMP"/>
</dbReference>
<feature type="domain" description="Outer membrane protein beta-barrel" evidence="3">
    <location>
        <begin position="11"/>
        <end position="183"/>
    </location>
</feature>
<reference evidence="4 5" key="1">
    <citation type="submission" date="2024-08" db="EMBL/GenBank/DDBJ databases">
        <title>Whole-genome sequencing of halo(alkali)philic microorganisms from hypersaline lakes.</title>
        <authorList>
            <person name="Sorokin D.Y."/>
            <person name="Merkel A.Y."/>
            <person name="Messina E."/>
            <person name="Yakimov M."/>
        </authorList>
    </citation>
    <scope>NUCLEOTIDE SEQUENCE [LARGE SCALE GENOMIC DNA]</scope>
    <source>
        <strain evidence="4 5">Cl-TMA</strain>
    </source>
</reference>
<keyword evidence="1 2" id="KW-0732">Signal</keyword>